<accession>A0A2Z4MCS3</accession>
<evidence type="ECO:0000256" key="1">
    <source>
        <dbReference type="ARBA" id="ARBA00004141"/>
    </source>
</evidence>
<evidence type="ECO:0000259" key="6">
    <source>
        <dbReference type="Pfam" id="PF12698"/>
    </source>
</evidence>
<evidence type="ECO:0000256" key="3">
    <source>
        <dbReference type="ARBA" id="ARBA00022989"/>
    </source>
</evidence>
<reference evidence="7 8" key="1">
    <citation type="journal article" date="2015" name="Genome Announc.">
        <title>Draft Genome Sequence of Brevibacillus brevis DZQ7, a Plant Growth-Promoting Rhizobacterium with Broad-Spectrum Antimicrobial Activity.</title>
        <authorList>
            <person name="Hou Q."/>
            <person name="Wang C."/>
            <person name="Hou X."/>
            <person name="Xia Z."/>
            <person name="Ye J."/>
            <person name="Liu K."/>
            <person name="Liu H."/>
            <person name="Wang J."/>
            <person name="Guo H."/>
            <person name="Yu X."/>
            <person name="Yang Y."/>
            <person name="Du B."/>
            <person name="Ding Y."/>
        </authorList>
    </citation>
    <scope>NUCLEOTIDE SEQUENCE [LARGE SCALE GENOMIC DNA]</scope>
    <source>
        <strain evidence="7 8">DZQ7</strain>
    </source>
</reference>
<dbReference type="Proteomes" id="UP000036061">
    <property type="component" value="Chromosome"/>
</dbReference>
<dbReference type="PANTHER" id="PTHR43027:SF1">
    <property type="entry name" value="DOXORUBICIN RESISTANCE ABC TRANSPORTER PERMEASE PROTEIN DRRC-RELATED"/>
    <property type="match status" value="1"/>
</dbReference>
<feature type="transmembrane region" description="Helical" evidence="5">
    <location>
        <begin position="292"/>
        <end position="311"/>
    </location>
</feature>
<feature type="transmembrane region" description="Helical" evidence="5">
    <location>
        <begin position="224"/>
        <end position="248"/>
    </location>
</feature>
<keyword evidence="4 5" id="KW-0472">Membrane</keyword>
<proteinExistence type="predicted"/>
<dbReference type="InterPro" id="IPR013525">
    <property type="entry name" value="ABC2_TM"/>
</dbReference>
<feature type="transmembrane region" description="Helical" evidence="5">
    <location>
        <begin position="21"/>
        <end position="43"/>
    </location>
</feature>
<dbReference type="InterPro" id="IPR052902">
    <property type="entry name" value="ABC-2_transporter"/>
</dbReference>
<evidence type="ECO:0000313" key="8">
    <source>
        <dbReference type="Proteomes" id="UP000036061"/>
    </source>
</evidence>
<gene>
    <name evidence="7" type="ORF">AB432_004275</name>
</gene>
<comment type="subcellular location">
    <subcellularLocation>
        <location evidence="1">Membrane</location>
        <topology evidence="1">Multi-pass membrane protein</topology>
    </subcellularLocation>
</comment>
<feature type="domain" description="ABC-2 type transporter transmembrane" evidence="6">
    <location>
        <begin position="18"/>
        <end position="365"/>
    </location>
</feature>
<feature type="transmembrane region" description="Helical" evidence="5">
    <location>
        <begin position="182"/>
        <end position="203"/>
    </location>
</feature>
<dbReference type="EMBL" id="CP030117">
    <property type="protein sequence ID" value="AWX54302.1"/>
    <property type="molecule type" value="Genomic_DNA"/>
</dbReference>
<dbReference type="AlphaFoldDB" id="A0A2Z4MCS3"/>
<feature type="transmembrane region" description="Helical" evidence="5">
    <location>
        <begin position="345"/>
        <end position="366"/>
    </location>
</feature>
<dbReference type="GO" id="GO:0140359">
    <property type="term" value="F:ABC-type transporter activity"/>
    <property type="evidence" value="ECO:0007669"/>
    <property type="project" value="InterPro"/>
</dbReference>
<organism evidence="7 8">
    <name type="scientific">Brevibacillus brevis</name>
    <name type="common">Bacillus brevis</name>
    <dbReference type="NCBI Taxonomy" id="1393"/>
    <lineage>
        <taxon>Bacteria</taxon>
        <taxon>Bacillati</taxon>
        <taxon>Bacillota</taxon>
        <taxon>Bacilli</taxon>
        <taxon>Bacillales</taxon>
        <taxon>Paenibacillaceae</taxon>
        <taxon>Brevibacillus</taxon>
    </lineage>
</organism>
<evidence type="ECO:0000256" key="4">
    <source>
        <dbReference type="ARBA" id="ARBA00023136"/>
    </source>
</evidence>
<evidence type="ECO:0000256" key="2">
    <source>
        <dbReference type="ARBA" id="ARBA00022692"/>
    </source>
</evidence>
<dbReference type="GO" id="GO:0016020">
    <property type="term" value="C:membrane"/>
    <property type="evidence" value="ECO:0007669"/>
    <property type="project" value="UniProtKB-SubCell"/>
</dbReference>
<sequence>MNIWNIAVKEIKSSLREKRTFMFMLALPIILMLILGSALSNAFDDTRTVGDMRLLYKSNGTNEQMSTAWNSFIKALGDKGVEVAQSSSGMDGQEEVRADRYTGYAVVSDAGIEFYGSSKNAIGSNILAGMLTVFADRYSLASAAYQIDPESASAIVKGTGQRDDFIRETALNPNKKPGAIDYYAIAMTTMIALYSMYSASYLFTKERTNKTSTRLMAAPVSKGAVFTGKMIGSTFVNLFFVLVVFLISKFVFQADWGNHYGMVILVLLTEVLLAVSLGLGISFLFKGEGIRAINNIFTQVASFVGGAYFPVDQSTGFFSLLAKFSPLHWANTGLMQIIYTDNPRGAWFAIAMNVSIATAFIIISVITMRRREGAFV</sequence>
<keyword evidence="2 5" id="KW-0812">Transmembrane</keyword>
<feature type="transmembrane region" description="Helical" evidence="5">
    <location>
        <begin position="260"/>
        <end position="285"/>
    </location>
</feature>
<protein>
    <submittedName>
        <fullName evidence="7">ABC transporter permease</fullName>
    </submittedName>
</protein>
<evidence type="ECO:0000313" key="7">
    <source>
        <dbReference type="EMBL" id="AWX54302.1"/>
    </source>
</evidence>
<evidence type="ECO:0000256" key="5">
    <source>
        <dbReference type="SAM" id="Phobius"/>
    </source>
</evidence>
<dbReference type="Pfam" id="PF12698">
    <property type="entry name" value="ABC2_membrane_3"/>
    <property type="match status" value="1"/>
</dbReference>
<name>A0A2Z4MCS3_BREBE</name>
<dbReference type="RefSeq" id="WP_048031182.1">
    <property type="nucleotide sequence ID" value="NZ_CP030117.1"/>
</dbReference>
<dbReference type="PANTHER" id="PTHR43027">
    <property type="entry name" value="DOXORUBICIN RESISTANCE ABC TRANSPORTER PERMEASE PROTEIN DRRC-RELATED"/>
    <property type="match status" value="1"/>
</dbReference>
<keyword evidence="3 5" id="KW-1133">Transmembrane helix</keyword>